<sequence>MAERPECLDSVQLTRTPGTFGYALSGRAWPSVAQRGPDRARQGKGTGDWGACMGGAGGGNRRSRDETRSGHLGHGTINHWQPATDPARSESPRGKNQRPVACASAEWQHFPSGEIPTGVPSPGSTQRPGIGTKRRGRRPGKGSDTPQRAQGGPSSGERGISWDTHSLWRAPRALDARCKGRERTTTGADKDVTRTSTDWGVGGCKTCWLLAYPKASTGSIGSSSWDWAEAYHIAGPPSPATRRDPSLGLPGPPPTPSDLSVASSSVATASLVRRFQRSIDASSRDRARDGSVKSPNDWPPAHPRPSSLPIERLPTAHLPTSWATRPLCSPPRPRASWDPWPLRHPPAQRNHDASTTEHEEQAAAAAAAQDRKEPDGKKI</sequence>
<name>A0A9P5H479_9HYPO</name>
<feature type="compositionally biased region" description="Basic and acidic residues" evidence="1">
    <location>
        <begin position="172"/>
        <end position="193"/>
    </location>
</feature>
<comment type="caution">
    <text evidence="2">The sequence shown here is derived from an EMBL/GenBank/DDBJ whole genome shotgun (WGS) entry which is preliminary data.</text>
</comment>
<evidence type="ECO:0000256" key="1">
    <source>
        <dbReference type="SAM" id="MobiDB-lite"/>
    </source>
</evidence>
<accession>A0A9P5H479</accession>
<evidence type="ECO:0000313" key="3">
    <source>
        <dbReference type="Proteomes" id="UP000722485"/>
    </source>
</evidence>
<feature type="compositionally biased region" description="Basic and acidic residues" evidence="1">
    <location>
        <begin position="282"/>
        <end position="291"/>
    </location>
</feature>
<feature type="region of interest" description="Disordered" evidence="1">
    <location>
        <begin position="277"/>
        <end position="379"/>
    </location>
</feature>
<feature type="region of interest" description="Disordered" evidence="1">
    <location>
        <begin position="27"/>
        <end position="197"/>
    </location>
</feature>
<organism evidence="2 3">
    <name type="scientific">Cylindrodendrum hubeiense</name>
    <dbReference type="NCBI Taxonomy" id="595255"/>
    <lineage>
        <taxon>Eukaryota</taxon>
        <taxon>Fungi</taxon>
        <taxon>Dikarya</taxon>
        <taxon>Ascomycota</taxon>
        <taxon>Pezizomycotina</taxon>
        <taxon>Sordariomycetes</taxon>
        <taxon>Hypocreomycetidae</taxon>
        <taxon>Hypocreales</taxon>
        <taxon>Nectriaceae</taxon>
        <taxon>Cylindrodendrum</taxon>
    </lineage>
</organism>
<feature type="compositionally biased region" description="Basic and acidic residues" evidence="1">
    <location>
        <begin position="349"/>
        <end position="361"/>
    </location>
</feature>
<evidence type="ECO:0000313" key="2">
    <source>
        <dbReference type="EMBL" id="KAF7543349.1"/>
    </source>
</evidence>
<dbReference type="Proteomes" id="UP000722485">
    <property type="component" value="Unassembled WGS sequence"/>
</dbReference>
<feature type="compositionally biased region" description="Gly residues" evidence="1">
    <location>
        <begin position="44"/>
        <end position="60"/>
    </location>
</feature>
<feature type="region of interest" description="Disordered" evidence="1">
    <location>
        <begin position="236"/>
        <end position="264"/>
    </location>
</feature>
<dbReference type="EMBL" id="JAANBB010000372">
    <property type="protein sequence ID" value="KAF7543349.1"/>
    <property type="molecule type" value="Genomic_DNA"/>
</dbReference>
<gene>
    <name evidence="2" type="ORF">G7Z17_g10808</name>
</gene>
<protein>
    <submittedName>
        <fullName evidence="2">Uncharacterized protein</fullName>
    </submittedName>
</protein>
<reference evidence="2" key="1">
    <citation type="submission" date="2020-03" db="EMBL/GenBank/DDBJ databases">
        <title>Draft Genome Sequence of Cylindrodendrum hubeiense.</title>
        <authorList>
            <person name="Buettner E."/>
            <person name="Kellner H."/>
        </authorList>
    </citation>
    <scope>NUCLEOTIDE SEQUENCE</scope>
    <source>
        <strain evidence="2">IHI 201604</strain>
    </source>
</reference>
<proteinExistence type="predicted"/>
<dbReference type="AlphaFoldDB" id="A0A9P5H479"/>
<feature type="compositionally biased region" description="Basic and acidic residues" evidence="1">
    <location>
        <begin position="369"/>
        <end position="379"/>
    </location>
</feature>
<keyword evidence="3" id="KW-1185">Reference proteome</keyword>